<evidence type="ECO:0000256" key="3">
    <source>
        <dbReference type="ARBA" id="ARBA00023125"/>
    </source>
</evidence>
<dbReference type="EMBL" id="AF085282">
    <property type="protein sequence ID" value="AAD39348.1"/>
    <property type="molecule type" value="mRNA"/>
</dbReference>
<dbReference type="PROSITE" id="PS50071">
    <property type="entry name" value="HOMEOBOX_2"/>
    <property type="match status" value="1"/>
</dbReference>
<dbReference type="Gene3D" id="1.10.10.60">
    <property type="entry name" value="Homeodomain-like"/>
    <property type="match status" value="1"/>
</dbReference>
<keyword evidence="3 6" id="KW-0238">DNA-binding</keyword>
<reference evidence="10" key="1">
    <citation type="submission" date="1998-08" db="EMBL/GenBank/DDBJ databases">
        <title>Hox genes and ParaHox genes in the phylum Cnidaria.</title>
        <authorList>
            <person name="Finnerty J.R."/>
            <person name="Martindale M.Q."/>
        </authorList>
    </citation>
    <scope>NUCLEOTIDE SEQUENCE</scope>
</reference>
<name>Q9Y1T7_NEMVE</name>
<dbReference type="SUPFAM" id="SSF46689">
    <property type="entry name" value="Homeodomain-like"/>
    <property type="match status" value="1"/>
</dbReference>
<feature type="DNA-binding region" description="Homeobox" evidence="6">
    <location>
        <begin position="158"/>
        <end position="217"/>
    </location>
</feature>
<keyword evidence="2" id="KW-0217">Developmental protein</keyword>
<keyword evidence="4 6" id="KW-0371">Homeobox</keyword>
<feature type="region of interest" description="Disordered" evidence="8">
    <location>
        <begin position="139"/>
        <end position="161"/>
    </location>
</feature>
<dbReference type="InterPro" id="IPR009057">
    <property type="entry name" value="Homeodomain-like_sf"/>
</dbReference>
<proteinExistence type="evidence at transcript level"/>
<evidence type="ECO:0000256" key="6">
    <source>
        <dbReference type="PROSITE-ProRule" id="PRU00108"/>
    </source>
</evidence>
<sequence>RPRRPLTLVLQTGTVSKTHLGMSGGGEWRCRMSLPHLGMASNLQPQRYSNNLDFGQTVPLTHAPVPTSPVVGSGIPRQGLYYHSSISAAQKPSTQPEQQIFQHQTSTKCQAQKKNAQAEKKRWQTADFRWIFTKRKATGPASINTKIPEEKEQNPSPSQKKRFTFTQRQLVELEKEFHFSKYLTRTRRIEIATTLKLTEMQIKIWFQNRRMKWKGEFKDSLQKPANGEPTYQNSSFVQPFHNAPFNGNHSTTMALNGLAYYPSYMSGFG</sequence>
<dbReference type="InterPro" id="IPR001356">
    <property type="entry name" value="HD"/>
</dbReference>
<protein>
    <submittedName>
        <fullName evidence="10">Hox6 protein</fullName>
    </submittedName>
</protein>
<evidence type="ECO:0000256" key="1">
    <source>
        <dbReference type="ARBA" id="ARBA00004123"/>
    </source>
</evidence>
<feature type="non-terminal residue" evidence="10">
    <location>
        <position position="1"/>
    </location>
</feature>
<organism evidence="10">
    <name type="scientific">Nematostella vectensis</name>
    <name type="common">Starlet sea anemone</name>
    <dbReference type="NCBI Taxonomy" id="45351"/>
    <lineage>
        <taxon>Eukaryota</taxon>
        <taxon>Metazoa</taxon>
        <taxon>Cnidaria</taxon>
        <taxon>Anthozoa</taxon>
        <taxon>Hexacorallia</taxon>
        <taxon>Actiniaria</taxon>
        <taxon>Edwardsiidae</taxon>
        <taxon>Nematostella</taxon>
    </lineage>
</organism>
<dbReference type="InterPro" id="IPR017970">
    <property type="entry name" value="Homeobox_CS"/>
</dbReference>
<dbReference type="AlphaFoldDB" id="Q9Y1T7"/>
<dbReference type="PANTHER" id="PTHR45946:SF4">
    <property type="entry name" value="HOMEOBOX PROTEIN ROUGH-RELATED"/>
    <property type="match status" value="1"/>
</dbReference>
<dbReference type="PROSITE" id="PS00027">
    <property type="entry name" value="HOMEOBOX_1"/>
    <property type="match status" value="1"/>
</dbReference>
<evidence type="ECO:0000313" key="10">
    <source>
        <dbReference type="EMBL" id="AAD39348.1"/>
    </source>
</evidence>
<evidence type="ECO:0000256" key="8">
    <source>
        <dbReference type="SAM" id="MobiDB-lite"/>
    </source>
</evidence>
<evidence type="ECO:0000259" key="9">
    <source>
        <dbReference type="PROSITE" id="PS50071"/>
    </source>
</evidence>
<dbReference type="GO" id="GO:0043565">
    <property type="term" value="F:sequence-specific DNA binding"/>
    <property type="evidence" value="ECO:0007669"/>
    <property type="project" value="InterPro"/>
</dbReference>
<evidence type="ECO:0000256" key="5">
    <source>
        <dbReference type="ARBA" id="ARBA00023242"/>
    </source>
</evidence>
<dbReference type="Pfam" id="PF00046">
    <property type="entry name" value="Homeodomain"/>
    <property type="match status" value="1"/>
</dbReference>
<dbReference type="PRINTS" id="PR00024">
    <property type="entry name" value="HOMEOBOX"/>
</dbReference>
<dbReference type="CDD" id="cd00086">
    <property type="entry name" value="homeodomain"/>
    <property type="match status" value="1"/>
</dbReference>
<gene>
    <name evidence="10" type="primary">hox6</name>
</gene>
<dbReference type="HOGENOM" id="CLU_1055909_0_0_1"/>
<feature type="domain" description="Homeobox" evidence="9">
    <location>
        <begin position="156"/>
        <end position="216"/>
    </location>
</feature>
<evidence type="ECO:0000256" key="4">
    <source>
        <dbReference type="ARBA" id="ARBA00023155"/>
    </source>
</evidence>
<accession>Q9Y1T7</accession>
<evidence type="ECO:0000256" key="2">
    <source>
        <dbReference type="ARBA" id="ARBA00022473"/>
    </source>
</evidence>
<dbReference type="GO" id="GO:0000981">
    <property type="term" value="F:DNA-binding transcription factor activity, RNA polymerase II-specific"/>
    <property type="evidence" value="ECO:0007669"/>
    <property type="project" value="InterPro"/>
</dbReference>
<evidence type="ECO:0000256" key="7">
    <source>
        <dbReference type="RuleBase" id="RU000682"/>
    </source>
</evidence>
<dbReference type="GO" id="GO:0005634">
    <property type="term" value="C:nucleus"/>
    <property type="evidence" value="ECO:0007669"/>
    <property type="project" value="UniProtKB-SubCell"/>
</dbReference>
<dbReference type="InterPro" id="IPR046327">
    <property type="entry name" value="HXA1/B1/D1"/>
</dbReference>
<keyword evidence="5 6" id="KW-0539">Nucleus</keyword>
<dbReference type="SMART" id="SM00389">
    <property type="entry name" value="HOX"/>
    <property type="match status" value="1"/>
</dbReference>
<comment type="subcellular location">
    <subcellularLocation>
        <location evidence="1 6 7">Nucleus</location>
    </subcellularLocation>
</comment>
<dbReference type="PANTHER" id="PTHR45946">
    <property type="entry name" value="HOMEOBOX PROTEIN ROUGH-RELATED"/>
    <property type="match status" value="1"/>
</dbReference>
<dbReference type="InterPro" id="IPR020479">
    <property type="entry name" value="HD_metazoa"/>
</dbReference>